<dbReference type="Pfam" id="PF03099">
    <property type="entry name" value="BPL_LplA_LipB"/>
    <property type="match status" value="1"/>
</dbReference>
<dbReference type="InterPro" id="IPR004408">
    <property type="entry name" value="Biotin_CoA_COase_ligase"/>
</dbReference>
<dbReference type="Proteomes" id="UP000260665">
    <property type="component" value="Unassembled WGS sequence"/>
</dbReference>
<sequence>MTIRWSAESIWEAVVPLLPGFTIEILPTVDSTNTELMRRARAGQTEPTLLVAERQTAGRGRLGRDWQSDTQEGLATLTFSLGLPLQPADWSGLSLAVGLAVVQSLHPALQLKWPNDVWLQDRKLAGILIETTSVGDVRFCVIGIGINLLPRDSAGLRTPAAALQELLAQVDAPSALAAVVLPLVRAVQGFEAEGFAALRTAFHARDLLYGREVVCTDGNTGMARGVDASGALLVHTDKGLQKISSAEVSVRPAPAALSTDPQPDL</sequence>
<keyword evidence="9" id="KW-1185">Reference proteome</keyword>
<evidence type="ECO:0000256" key="1">
    <source>
        <dbReference type="ARBA" id="ARBA00022598"/>
    </source>
</evidence>
<dbReference type="InterPro" id="IPR003142">
    <property type="entry name" value="BPL_C"/>
</dbReference>
<protein>
    <recommendedName>
        <fullName evidence="5">biotin--[biotin carboxyl-carrier protein] ligase</fullName>
        <ecNumber evidence="5">6.3.4.15</ecNumber>
    </recommendedName>
</protein>
<dbReference type="PANTHER" id="PTHR12835">
    <property type="entry name" value="BIOTIN PROTEIN LIGASE"/>
    <property type="match status" value="1"/>
</dbReference>
<dbReference type="EC" id="6.3.4.15" evidence="5"/>
<dbReference type="Gene3D" id="3.30.930.10">
    <property type="entry name" value="Bira Bifunctional Protein, Domain 2"/>
    <property type="match status" value="1"/>
</dbReference>
<dbReference type="OrthoDB" id="9807064at2"/>
<evidence type="ECO:0000256" key="3">
    <source>
        <dbReference type="ARBA" id="ARBA00022840"/>
    </source>
</evidence>
<comment type="caution">
    <text evidence="8">The sequence shown here is derived from an EMBL/GenBank/DDBJ whole genome shotgun (WGS) entry which is preliminary data.</text>
</comment>
<evidence type="ECO:0000259" key="7">
    <source>
        <dbReference type="PROSITE" id="PS51733"/>
    </source>
</evidence>
<proteinExistence type="predicted"/>
<comment type="catalytic activity">
    <reaction evidence="6">
        <text>biotin + L-lysyl-[protein] + ATP = N(6)-biotinyl-L-lysyl-[protein] + AMP + diphosphate + H(+)</text>
        <dbReference type="Rhea" id="RHEA:11756"/>
        <dbReference type="Rhea" id="RHEA-COMP:9752"/>
        <dbReference type="Rhea" id="RHEA-COMP:10505"/>
        <dbReference type="ChEBI" id="CHEBI:15378"/>
        <dbReference type="ChEBI" id="CHEBI:29969"/>
        <dbReference type="ChEBI" id="CHEBI:30616"/>
        <dbReference type="ChEBI" id="CHEBI:33019"/>
        <dbReference type="ChEBI" id="CHEBI:57586"/>
        <dbReference type="ChEBI" id="CHEBI:83144"/>
        <dbReference type="ChEBI" id="CHEBI:456215"/>
        <dbReference type="EC" id="6.3.4.15"/>
    </reaction>
</comment>
<evidence type="ECO:0000256" key="5">
    <source>
        <dbReference type="ARBA" id="ARBA00024227"/>
    </source>
</evidence>
<keyword evidence="4" id="KW-0092">Biotin</keyword>
<dbReference type="PROSITE" id="PS51733">
    <property type="entry name" value="BPL_LPL_CATALYTIC"/>
    <property type="match status" value="1"/>
</dbReference>
<dbReference type="GO" id="GO:0004077">
    <property type="term" value="F:biotin--[biotin carboxyl-carrier protein] ligase activity"/>
    <property type="evidence" value="ECO:0007669"/>
    <property type="project" value="UniProtKB-EC"/>
</dbReference>
<keyword evidence="3" id="KW-0067">ATP-binding</keyword>
<dbReference type="PANTHER" id="PTHR12835:SF5">
    <property type="entry name" value="BIOTIN--PROTEIN LIGASE"/>
    <property type="match status" value="1"/>
</dbReference>
<keyword evidence="2" id="KW-0547">Nucleotide-binding</keyword>
<evidence type="ECO:0000256" key="6">
    <source>
        <dbReference type="ARBA" id="ARBA00047846"/>
    </source>
</evidence>
<dbReference type="InterPro" id="IPR008988">
    <property type="entry name" value="Transcriptional_repressor_C"/>
</dbReference>
<evidence type="ECO:0000256" key="4">
    <source>
        <dbReference type="ARBA" id="ARBA00023267"/>
    </source>
</evidence>
<dbReference type="SUPFAM" id="SSF50037">
    <property type="entry name" value="C-terminal domain of transcriptional repressors"/>
    <property type="match status" value="1"/>
</dbReference>
<feature type="domain" description="BPL/LPL catalytic" evidence="7">
    <location>
        <begin position="8"/>
        <end position="191"/>
    </location>
</feature>
<dbReference type="Pfam" id="PF02237">
    <property type="entry name" value="BPL_C"/>
    <property type="match status" value="1"/>
</dbReference>
<dbReference type="Gene3D" id="2.30.30.100">
    <property type="match status" value="1"/>
</dbReference>
<dbReference type="RefSeq" id="WP_117177812.1">
    <property type="nucleotide sequence ID" value="NZ_QFZK01000007.1"/>
</dbReference>
<name>A0A3E1RAY6_9BURK</name>
<dbReference type="NCBIfam" id="TIGR00121">
    <property type="entry name" value="birA_ligase"/>
    <property type="match status" value="1"/>
</dbReference>
<dbReference type="SUPFAM" id="SSF55681">
    <property type="entry name" value="Class II aaRS and biotin synthetases"/>
    <property type="match status" value="1"/>
</dbReference>
<accession>A0A3E1RAY6</accession>
<dbReference type="InterPro" id="IPR045864">
    <property type="entry name" value="aa-tRNA-synth_II/BPL/LPL"/>
</dbReference>
<dbReference type="EMBL" id="QFZK01000007">
    <property type="protein sequence ID" value="RFO96534.1"/>
    <property type="molecule type" value="Genomic_DNA"/>
</dbReference>
<reference evidence="8 9" key="1">
    <citation type="submission" date="2018-05" db="EMBL/GenBank/DDBJ databases">
        <title>Rhodoferax soyangensis sp.nov., isolated from an oligotrophic freshwater lake.</title>
        <authorList>
            <person name="Park M."/>
        </authorList>
    </citation>
    <scope>NUCLEOTIDE SEQUENCE [LARGE SCALE GENOMIC DNA]</scope>
    <source>
        <strain evidence="8 9">IMCC26218</strain>
    </source>
</reference>
<dbReference type="AlphaFoldDB" id="A0A3E1RAY6"/>
<keyword evidence="1 8" id="KW-0436">Ligase</keyword>
<dbReference type="GO" id="GO:0005524">
    <property type="term" value="F:ATP binding"/>
    <property type="evidence" value="ECO:0007669"/>
    <property type="project" value="UniProtKB-KW"/>
</dbReference>
<dbReference type="CDD" id="cd16442">
    <property type="entry name" value="BPL"/>
    <property type="match status" value="1"/>
</dbReference>
<dbReference type="GO" id="GO:0005737">
    <property type="term" value="C:cytoplasm"/>
    <property type="evidence" value="ECO:0007669"/>
    <property type="project" value="TreeGrafter"/>
</dbReference>
<evidence type="ECO:0000313" key="8">
    <source>
        <dbReference type="EMBL" id="RFO96534.1"/>
    </source>
</evidence>
<dbReference type="InterPro" id="IPR004143">
    <property type="entry name" value="BPL_LPL_catalytic"/>
</dbReference>
<organism evidence="8 9">
    <name type="scientific">Rhodoferax lacus</name>
    <dbReference type="NCBI Taxonomy" id="2184758"/>
    <lineage>
        <taxon>Bacteria</taxon>
        <taxon>Pseudomonadati</taxon>
        <taxon>Pseudomonadota</taxon>
        <taxon>Betaproteobacteria</taxon>
        <taxon>Burkholderiales</taxon>
        <taxon>Comamonadaceae</taxon>
        <taxon>Rhodoferax</taxon>
    </lineage>
</organism>
<gene>
    <name evidence="8" type="ORF">DIC66_12900</name>
</gene>
<evidence type="ECO:0000256" key="2">
    <source>
        <dbReference type="ARBA" id="ARBA00022741"/>
    </source>
</evidence>
<evidence type="ECO:0000313" key="9">
    <source>
        <dbReference type="Proteomes" id="UP000260665"/>
    </source>
</evidence>